<evidence type="ECO:0000313" key="1">
    <source>
        <dbReference type="EMBL" id="KKO12087.1"/>
    </source>
</evidence>
<protein>
    <recommendedName>
        <fullName evidence="2">Zinc-finger domain-containing protein</fullName>
    </recommendedName>
</protein>
<dbReference type="AlphaFoldDB" id="A0A0F9YIG3"/>
<sequence length="261" mass="27823">MNISDEKLGAFLDQELSNQEMELVRDAIRNDAALTQRLAALASVEALLQRHASALDSRPMPDAVLAMLQRKEQAADAEATAAPDNVVQMSSWQARRQQARQWLSQHAALAAGIALVVGFTGGQLLNTGMAGGPAARMVAINMDASLNDALDTTLSGETLSIDNDTRMLSRFSFVDQQSQHCRQFIVENGSVGETVIASENIACHTGQGWEIVASVRTAGTHAGEYQTAGGSSLLDSALDAMMPGSALSLEEEIALIADQWQ</sequence>
<reference evidence="1" key="1">
    <citation type="journal article" date="2015" name="Nature">
        <title>Complex archaea that bridge the gap between prokaryotes and eukaryotes.</title>
        <authorList>
            <person name="Spang A."/>
            <person name="Saw J.H."/>
            <person name="Jorgensen S.L."/>
            <person name="Zaremba-Niedzwiedzka K."/>
            <person name="Martijn J."/>
            <person name="Lind A.E."/>
            <person name="van Eijk R."/>
            <person name="Schleper C."/>
            <person name="Guy L."/>
            <person name="Ettema T.J."/>
        </authorList>
    </citation>
    <scope>NUCLEOTIDE SEQUENCE</scope>
</reference>
<evidence type="ECO:0008006" key="2">
    <source>
        <dbReference type="Google" id="ProtNLM"/>
    </source>
</evidence>
<dbReference type="EMBL" id="LAZR01000001">
    <property type="protein sequence ID" value="KKO12087.1"/>
    <property type="molecule type" value="Genomic_DNA"/>
</dbReference>
<accession>A0A0F9YIG3</accession>
<organism evidence="1">
    <name type="scientific">marine sediment metagenome</name>
    <dbReference type="NCBI Taxonomy" id="412755"/>
    <lineage>
        <taxon>unclassified sequences</taxon>
        <taxon>metagenomes</taxon>
        <taxon>ecological metagenomes</taxon>
    </lineage>
</organism>
<gene>
    <name evidence="1" type="ORF">LCGC14_0000950</name>
</gene>
<name>A0A0F9YIG3_9ZZZZ</name>
<proteinExistence type="predicted"/>
<comment type="caution">
    <text evidence="1">The sequence shown here is derived from an EMBL/GenBank/DDBJ whole genome shotgun (WGS) entry which is preliminary data.</text>
</comment>